<protein>
    <recommendedName>
        <fullName evidence="2">acylglycerol lipase</fullName>
        <ecNumber evidence="2">3.1.1.23</ecNumber>
    </recommendedName>
</protein>
<organism evidence="9 10">
    <name type="scientific">Acropora cervicornis</name>
    <name type="common">Staghorn coral</name>
    <dbReference type="NCBI Taxonomy" id="6130"/>
    <lineage>
        <taxon>Eukaryota</taxon>
        <taxon>Metazoa</taxon>
        <taxon>Cnidaria</taxon>
        <taxon>Anthozoa</taxon>
        <taxon>Hexacorallia</taxon>
        <taxon>Scleractinia</taxon>
        <taxon>Astrocoeniina</taxon>
        <taxon>Acroporidae</taxon>
        <taxon>Acropora</taxon>
    </lineage>
</organism>
<dbReference type="Gene3D" id="3.40.50.1820">
    <property type="entry name" value="alpha/beta hydrolase"/>
    <property type="match status" value="1"/>
</dbReference>
<dbReference type="EC" id="3.1.1.23" evidence="2"/>
<dbReference type="InterPro" id="IPR000073">
    <property type="entry name" value="AB_hydrolase_1"/>
</dbReference>
<dbReference type="InterPro" id="IPR050266">
    <property type="entry name" value="AB_hydrolase_sf"/>
</dbReference>
<evidence type="ECO:0000313" key="9">
    <source>
        <dbReference type="EMBL" id="KAK2553673.1"/>
    </source>
</evidence>
<evidence type="ECO:0000256" key="1">
    <source>
        <dbReference type="ARBA" id="ARBA00001613"/>
    </source>
</evidence>
<accession>A0AAD9Q2S2</accession>
<evidence type="ECO:0000256" key="3">
    <source>
        <dbReference type="ARBA" id="ARBA00037797"/>
    </source>
</evidence>
<dbReference type="PANTHER" id="PTHR43798">
    <property type="entry name" value="MONOACYLGLYCEROL LIPASE"/>
    <property type="match status" value="1"/>
</dbReference>
<comment type="caution">
    <text evidence="9">The sequence shown here is derived from an EMBL/GenBank/DDBJ whole genome shotgun (WGS) entry which is preliminary data.</text>
</comment>
<gene>
    <name evidence="9" type="ORF">P5673_024897</name>
</gene>
<dbReference type="GO" id="GO:0031966">
    <property type="term" value="C:mitochondrial membrane"/>
    <property type="evidence" value="ECO:0007669"/>
    <property type="project" value="UniProtKB-SubCell"/>
</dbReference>
<comment type="catalytic activity">
    <reaction evidence="6">
        <text>1-dodecanoylglycerol + H2O = dodecanoate + glycerol + H(+)</text>
        <dbReference type="Rhea" id="RHEA:44316"/>
        <dbReference type="ChEBI" id="CHEBI:15377"/>
        <dbReference type="ChEBI" id="CHEBI:15378"/>
        <dbReference type="ChEBI" id="CHEBI:17754"/>
        <dbReference type="ChEBI" id="CHEBI:18262"/>
        <dbReference type="ChEBI" id="CHEBI:75539"/>
    </reaction>
</comment>
<dbReference type="PANTHER" id="PTHR43798:SF5">
    <property type="entry name" value="MONOACYLGLYCEROL LIPASE ABHD6"/>
    <property type="match status" value="1"/>
</dbReference>
<dbReference type="InterPro" id="IPR029058">
    <property type="entry name" value="AB_hydrolase_fold"/>
</dbReference>
<dbReference type="GO" id="GO:0005765">
    <property type="term" value="C:lysosomal membrane"/>
    <property type="evidence" value="ECO:0007669"/>
    <property type="project" value="UniProtKB-SubCell"/>
</dbReference>
<reference evidence="9" key="1">
    <citation type="journal article" date="2023" name="G3 (Bethesda)">
        <title>Whole genome assembly and annotation of the endangered Caribbean coral Acropora cervicornis.</title>
        <authorList>
            <person name="Selwyn J.D."/>
            <person name="Vollmer S.V."/>
        </authorList>
    </citation>
    <scope>NUCLEOTIDE SEQUENCE</scope>
    <source>
        <strain evidence="9">K2</strain>
    </source>
</reference>
<dbReference type="GO" id="GO:0047372">
    <property type="term" value="F:monoacylglycerol lipase activity"/>
    <property type="evidence" value="ECO:0007669"/>
    <property type="project" value="UniProtKB-EC"/>
</dbReference>
<dbReference type="InterPro" id="IPR000639">
    <property type="entry name" value="Epox_hydrolase-like"/>
</dbReference>
<evidence type="ECO:0000256" key="5">
    <source>
        <dbReference type="ARBA" id="ARBA00046308"/>
    </source>
</evidence>
<dbReference type="EMBL" id="JARQWQ010000075">
    <property type="protein sequence ID" value="KAK2553673.1"/>
    <property type="molecule type" value="Genomic_DNA"/>
</dbReference>
<evidence type="ECO:0000256" key="4">
    <source>
        <dbReference type="ARBA" id="ARBA00037874"/>
    </source>
</evidence>
<dbReference type="PRINTS" id="PR00412">
    <property type="entry name" value="EPOXHYDRLASE"/>
</dbReference>
<proteinExistence type="predicted"/>
<evidence type="ECO:0000313" key="10">
    <source>
        <dbReference type="Proteomes" id="UP001249851"/>
    </source>
</evidence>
<evidence type="ECO:0000256" key="7">
    <source>
        <dbReference type="ARBA" id="ARBA00049568"/>
    </source>
</evidence>
<evidence type="ECO:0000256" key="2">
    <source>
        <dbReference type="ARBA" id="ARBA00013254"/>
    </source>
</evidence>
<dbReference type="GO" id="GO:0031902">
    <property type="term" value="C:late endosome membrane"/>
    <property type="evidence" value="ECO:0007669"/>
    <property type="project" value="UniProtKB-SubCell"/>
</dbReference>
<sequence length="298" mass="34009">MSWANDYLLFYRLIILRGGFALKYVSVGDFRFSYIERGHHEKAEHVILMVHGFSGDKGVWCRMGDVFPSTYHLIAVDLPGHGYTTRKYHDDHSILALVAKLHQFVLAVGLNKRKFHLVGISMGGFLAGIYAAKYSSLLSSLVLICPAGVKAPRLSEYIMEVANGRKNYLLPKNPDDFRFMLKKISHRDLFIPFFVINIMSAARQSAHEFYEKVMAELSHPDQRFLLEKFLEDINVPTLTLWGDKDKILDRSAVDIIAEKIKNCKIEIVDNCGHAIIFERPFRSAKLILQFIHSLPSHG</sequence>
<dbReference type="GO" id="GO:0046464">
    <property type="term" value="P:acylglycerol catabolic process"/>
    <property type="evidence" value="ECO:0007669"/>
    <property type="project" value="TreeGrafter"/>
</dbReference>
<feature type="domain" description="AB hydrolase-1" evidence="8">
    <location>
        <begin position="47"/>
        <end position="280"/>
    </location>
</feature>
<dbReference type="AlphaFoldDB" id="A0AAD9Q2S2"/>
<dbReference type="Proteomes" id="UP001249851">
    <property type="component" value="Unassembled WGS sequence"/>
</dbReference>
<evidence type="ECO:0000256" key="6">
    <source>
        <dbReference type="ARBA" id="ARBA00047662"/>
    </source>
</evidence>
<evidence type="ECO:0000259" key="8">
    <source>
        <dbReference type="Pfam" id="PF12697"/>
    </source>
</evidence>
<reference evidence="9" key="2">
    <citation type="journal article" date="2023" name="Science">
        <title>Genomic signatures of disease resistance in endangered staghorn corals.</title>
        <authorList>
            <person name="Vollmer S.V."/>
            <person name="Selwyn J.D."/>
            <person name="Despard B.A."/>
            <person name="Roesel C.L."/>
        </authorList>
    </citation>
    <scope>NUCLEOTIDE SEQUENCE</scope>
    <source>
        <strain evidence="9">K2</strain>
    </source>
</reference>
<keyword evidence="10" id="KW-1185">Reference proteome</keyword>
<comment type="subcellular location">
    <subcellularLocation>
        <location evidence="3">Late endosome membrane</location>
        <topology evidence="3">Single-pass type II membrane protein</topology>
    </subcellularLocation>
    <subcellularLocation>
        <location evidence="4">Lysosome membrane</location>
        <topology evidence="4">Single-pass type II membrane protein</topology>
    </subcellularLocation>
    <subcellularLocation>
        <location evidence="5">Mitochondrion membrane</location>
        <topology evidence="5">Single-pass type II membrane protein</topology>
    </subcellularLocation>
</comment>
<dbReference type="PRINTS" id="PR00111">
    <property type="entry name" value="ABHYDROLASE"/>
</dbReference>
<dbReference type="SUPFAM" id="SSF53474">
    <property type="entry name" value="alpha/beta-Hydrolases"/>
    <property type="match status" value="1"/>
</dbReference>
<dbReference type="Pfam" id="PF12697">
    <property type="entry name" value="Abhydrolase_6"/>
    <property type="match status" value="1"/>
</dbReference>
<name>A0AAD9Q2S2_ACRCE</name>
<comment type="catalytic activity">
    <reaction evidence="1">
        <text>Hydrolyzes glycerol monoesters of long-chain fatty acids.</text>
        <dbReference type="EC" id="3.1.1.23"/>
    </reaction>
</comment>
<comment type="function">
    <text evidence="7">Lipase that preferentially hydrolysis medium-chain saturated monoacylglycerols including 2-arachidonoylglycerol. Through 2-arachidonoylglycerol degradation may regulate endocannabinoid signaling pathways. Also has a lysophosphatidyl lipase activity with a preference for lysophosphatidylglycerol among other lysophospholipids. Also able to degrade bis(monoacylglycero)phosphate (BMP) and constitutes the major enzyme for BMP catabolism. BMP, also known as lysobisphosphatidic acid, is enriched in late endosomes and lysosomes and plays a key role in the formation of intraluminal vesicles and in lipid sorting.</text>
</comment>